<gene>
    <name evidence="6" type="ORF">AWC29_19485</name>
    <name evidence="5" type="ORF">BN973_01514</name>
</gene>
<comment type="subcellular location">
    <subcellularLocation>
        <location evidence="1">Membrane</location>
    </subcellularLocation>
</comment>
<dbReference type="STRING" id="47839.BN973_01514"/>
<organism evidence="5">
    <name type="scientific">Mycobacterium triplex</name>
    <dbReference type="NCBI Taxonomy" id="47839"/>
    <lineage>
        <taxon>Bacteria</taxon>
        <taxon>Bacillati</taxon>
        <taxon>Actinomycetota</taxon>
        <taxon>Actinomycetes</taxon>
        <taxon>Mycobacteriales</taxon>
        <taxon>Mycobacteriaceae</taxon>
        <taxon>Mycobacterium</taxon>
        <taxon>Mycobacterium simiae complex</taxon>
    </lineage>
</organism>
<keyword evidence="4" id="KW-0812">Transmembrane</keyword>
<keyword evidence="7" id="KW-1185">Reference proteome</keyword>
<protein>
    <submittedName>
        <fullName evidence="5">Mce associated membrane protein</fullName>
    </submittedName>
</protein>
<name>A0A024JVA9_9MYCO</name>
<reference evidence="5" key="2">
    <citation type="submission" date="2014-04" db="EMBL/GenBank/DDBJ databases">
        <authorList>
            <person name="Urmite Genomes U."/>
        </authorList>
    </citation>
    <scope>NUCLEOTIDE SEQUENCE</scope>
    <source>
        <strain evidence="5">DSM 44626</strain>
    </source>
</reference>
<dbReference type="PANTHER" id="PTHR37042">
    <property type="entry name" value="OUTER MEMBRANE PROTEIN RV1973"/>
    <property type="match status" value="1"/>
</dbReference>
<keyword evidence="2 4" id="KW-0472">Membrane</keyword>
<evidence type="ECO:0000313" key="7">
    <source>
        <dbReference type="Proteomes" id="UP000193710"/>
    </source>
</evidence>
<reference evidence="6 7" key="3">
    <citation type="submission" date="2016-01" db="EMBL/GenBank/DDBJ databases">
        <title>The new phylogeny of the genus Mycobacterium.</title>
        <authorList>
            <person name="Tarcisio F."/>
            <person name="Conor M."/>
            <person name="Antonella G."/>
            <person name="Elisabetta G."/>
            <person name="Giulia F.S."/>
            <person name="Sara T."/>
            <person name="Anna F."/>
            <person name="Clotilde B."/>
            <person name="Roberto B."/>
            <person name="Veronica D.S."/>
            <person name="Fabio R."/>
            <person name="Monica P."/>
            <person name="Olivier J."/>
            <person name="Enrico T."/>
            <person name="Nicola S."/>
        </authorList>
    </citation>
    <scope>NUCLEOTIDE SEQUENCE [LARGE SCALE GENOMIC DNA]</scope>
    <source>
        <strain evidence="6 7">DSM 44626</strain>
    </source>
</reference>
<keyword evidence="4" id="KW-1133">Transmembrane helix</keyword>
<evidence type="ECO:0000313" key="6">
    <source>
        <dbReference type="EMBL" id="ORX02616.1"/>
    </source>
</evidence>
<evidence type="ECO:0000313" key="5">
    <source>
        <dbReference type="EMBL" id="CDO87163.1"/>
    </source>
</evidence>
<feature type="region of interest" description="Disordered" evidence="3">
    <location>
        <begin position="36"/>
        <end position="78"/>
    </location>
</feature>
<feature type="transmembrane region" description="Helical" evidence="4">
    <location>
        <begin position="83"/>
        <end position="104"/>
    </location>
</feature>
<dbReference type="Proteomes" id="UP000193710">
    <property type="component" value="Unassembled WGS sequence"/>
</dbReference>
<dbReference type="HOGENOM" id="CLU_072301_3_0_11"/>
<dbReference type="eggNOG" id="COG0443">
    <property type="taxonomic scope" value="Bacteria"/>
</dbReference>
<proteinExistence type="predicted"/>
<evidence type="ECO:0000256" key="4">
    <source>
        <dbReference type="SAM" id="Phobius"/>
    </source>
</evidence>
<dbReference type="EMBL" id="LQPY01000025">
    <property type="protein sequence ID" value="ORX02616.1"/>
    <property type="molecule type" value="Genomic_DNA"/>
</dbReference>
<evidence type="ECO:0000256" key="1">
    <source>
        <dbReference type="ARBA" id="ARBA00004370"/>
    </source>
</evidence>
<dbReference type="PANTHER" id="PTHR37042:SF4">
    <property type="entry name" value="OUTER MEMBRANE PROTEIN RV1973"/>
    <property type="match status" value="1"/>
</dbReference>
<dbReference type="AlphaFoldDB" id="A0A024JVA9"/>
<evidence type="ECO:0000256" key="3">
    <source>
        <dbReference type="SAM" id="MobiDB-lite"/>
    </source>
</evidence>
<accession>A0A024JVA9</accession>
<dbReference type="EMBL" id="HG964446">
    <property type="protein sequence ID" value="CDO87163.1"/>
    <property type="molecule type" value="Genomic_DNA"/>
</dbReference>
<reference evidence="5" key="1">
    <citation type="journal article" date="2014" name="Genome Announc.">
        <title>Draft Genome Sequence of Mycobacterium triplex DSM 44626.</title>
        <authorList>
            <person name="Sassi M."/>
            <person name="Croce O."/>
            <person name="Robert C."/>
            <person name="Raoult D."/>
            <person name="Drancourt M."/>
        </authorList>
    </citation>
    <scope>NUCLEOTIDE SEQUENCE [LARGE SCALE GENOMIC DNA]</scope>
    <source>
        <strain evidence="5">DSM 44626</strain>
    </source>
</reference>
<dbReference type="GO" id="GO:0016020">
    <property type="term" value="C:membrane"/>
    <property type="evidence" value="ECO:0007669"/>
    <property type="project" value="UniProtKB-SubCell"/>
</dbReference>
<evidence type="ECO:0000256" key="2">
    <source>
        <dbReference type="ARBA" id="ARBA00023136"/>
    </source>
</evidence>
<sequence precursor="true">MTANENLVAVDHEGDARRGLRSDLLIAMGRLIARPRTRRAGDGAQADTPKPNEATELSDNDIDEAGRDPGSVRSGRDHPDRRVLAVGVGTFVLVAVLSGVAAYAKYLDARAAAASRAAVESVQAAKDSTVAMLSYTPDSVEQKLTAASDRLTGTFHDSYASLIHDVVIPGAREKKISAAATAAAAASESASTNHAVVVLFVNQAIVIGTDAPTQTASVVEVTLDKLGNRWLVAGFEPK</sequence>
<dbReference type="Proteomes" id="UP000028880">
    <property type="component" value="Unassembled WGS sequence"/>
</dbReference>